<protein>
    <recommendedName>
        <fullName evidence="3">Methyltransferase type 11 domain-containing protein</fullName>
    </recommendedName>
</protein>
<dbReference type="InterPro" id="IPR029063">
    <property type="entry name" value="SAM-dependent_MTases_sf"/>
</dbReference>
<sequence length="133" mass="14669">MIREISRLLRPGGLVLLIEPSLHPFAEGDRPTPEAGASHVPTNSGWSSFWETYRACLTRQGIDISIPERLAEILLATGTFEDVIQRDGNIPVGFWPNERPVSSSGRRIGVQSTYSTRVEEDVELIKVVVKGGI</sequence>
<keyword evidence="2" id="KW-1185">Reference proteome</keyword>
<reference evidence="1 2" key="1">
    <citation type="submission" date="2024-01" db="EMBL/GenBank/DDBJ databases">
        <title>A draft genome for the cacao thread blight pathogen Marasmiellus scandens.</title>
        <authorList>
            <person name="Baruah I.K."/>
            <person name="Leung J."/>
            <person name="Bukari Y."/>
            <person name="Amoako-Attah I."/>
            <person name="Meinhardt L.W."/>
            <person name="Bailey B.A."/>
            <person name="Cohen S.P."/>
        </authorList>
    </citation>
    <scope>NUCLEOTIDE SEQUENCE [LARGE SCALE GENOMIC DNA]</scope>
    <source>
        <strain evidence="1 2">GH-19</strain>
    </source>
</reference>
<dbReference type="EMBL" id="JBANRG010000004">
    <property type="protein sequence ID" value="KAK7467195.1"/>
    <property type="molecule type" value="Genomic_DNA"/>
</dbReference>
<name>A0ABR1JWR6_9AGAR</name>
<dbReference type="SUPFAM" id="SSF53335">
    <property type="entry name" value="S-adenosyl-L-methionine-dependent methyltransferases"/>
    <property type="match status" value="1"/>
</dbReference>
<comment type="caution">
    <text evidence="1">The sequence shown here is derived from an EMBL/GenBank/DDBJ whole genome shotgun (WGS) entry which is preliminary data.</text>
</comment>
<evidence type="ECO:0008006" key="3">
    <source>
        <dbReference type="Google" id="ProtNLM"/>
    </source>
</evidence>
<organism evidence="1 2">
    <name type="scientific">Marasmiellus scandens</name>
    <dbReference type="NCBI Taxonomy" id="2682957"/>
    <lineage>
        <taxon>Eukaryota</taxon>
        <taxon>Fungi</taxon>
        <taxon>Dikarya</taxon>
        <taxon>Basidiomycota</taxon>
        <taxon>Agaricomycotina</taxon>
        <taxon>Agaricomycetes</taxon>
        <taxon>Agaricomycetidae</taxon>
        <taxon>Agaricales</taxon>
        <taxon>Marasmiineae</taxon>
        <taxon>Omphalotaceae</taxon>
        <taxon>Marasmiellus</taxon>
    </lineage>
</organism>
<evidence type="ECO:0000313" key="2">
    <source>
        <dbReference type="Proteomes" id="UP001498398"/>
    </source>
</evidence>
<dbReference type="Gene3D" id="3.40.50.150">
    <property type="entry name" value="Vaccinia Virus protein VP39"/>
    <property type="match status" value="1"/>
</dbReference>
<dbReference type="Proteomes" id="UP001498398">
    <property type="component" value="Unassembled WGS sequence"/>
</dbReference>
<accession>A0ABR1JWR6</accession>
<gene>
    <name evidence="1" type="ORF">VKT23_004253</name>
</gene>
<evidence type="ECO:0000313" key="1">
    <source>
        <dbReference type="EMBL" id="KAK7467195.1"/>
    </source>
</evidence>
<proteinExistence type="predicted"/>